<dbReference type="SUPFAM" id="SSF53098">
    <property type="entry name" value="Ribonuclease H-like"/>
    <property type="match status" value="1"/>
</dbReference>
<dbReference type="InterPro" id="IPR001584">
    <property type="entry name" value="Integrase_cat-core"/>
</dbReference>
<accession>A0A7C9N775</accession>
<reference evidence="2 3" key="1">
    <citation type="journal article" date="2019" name="Appl. Environ. Microbiol.">
        <title>Genetic determinants of hydroxycinnamic acid metabolism in heterofermentative lactobacilli.</title>
        <authorList>
            <person name="Gaur G."/>
            <person name="Oh J.H."/>
            <person name="Filannino P."/>
            <person name="Gobbetti M."/>
            <person name="van Pijkeren J.P."/>
            <person name="Ganzle M.G."/>
        </authorList>
    </citation>
    <scope>NUCLEOTIDE SEQUENCE [LARGE SCALE GENOMIC DNA]</scope>
    <source>
        <strain evidence="2 3">FUA3583</strain>
    </source>
</reference>
<dbReference type="InterPro" id="IPR048020">
    <property type="entry name" value="Transpos_IS3"/>
</dbReference>
<dbReference type="PANTHER" id="PTHR46889">
    <property type="entry name" value="TRANSPOSASE INSF FOR INSERTION SEQUENCE IS3B-RELATED"/>
    <property type="match status" value="1"/>
</dbReference>
<dbReference type="InterPro" id="IPR036397">
    <property type="entry name" value="RNaseH_sf"/>
</dbReference>
<dbReference type="Gene3D" id="3.30.420.10">
    <property type="entry name" value="Ribonuclease H-like superfamily/Ribonuclease H"/>
    <property type="match status" value="1"/>
</dbReference>
<organism evidence="2 3">
    <name type="scientific">Furfurilactobacillus rossiae</name>
    <dbReference type="NCBI Taxonomy" id="231049"/>
    <lineage>
        <taxon>Bacteria</taxon>
        <taxon>Bacillati</taxon>
        <taxon>Bacillota</taxon>
        <taxon>Bacilli</taxon>
        <taxon>Lactobacillales</taxon>
        <taxon>Lactobacillaceae</taxon>
        <taxon>Furfurilactobacillus</taxon>
    </lineage>
</organism>
<feature type="domain" description="Integrase catalytic" evidence="1">
    <location>
        <begin position="144"/>
        <end position="310"/>
    </location>
</feature>
<sequence length="310" mass="36250">MRKKIAGTSAQGVNEQHRLAYRAIKEVSHQHHGAITKLLAILGVSRQAYNKSFKRVETQWEKHDKVLKQRVQYWFDFHYQGIGAGNLLINLEQDEQITFAVTPKQVRRVMRALNIRCQIRTKKHNRIKQSEQYTQDNLLDQEFTVEQPNQVWLSDSTEVTYGVNGEHKVRFSGVLALYGRRLMAYHLSPTETSKAEIAVFQRAFDAVGEEVHPMIHTDRGSAYTSNEFNDFLVPFKVTRSMSRPGTPYDNAPMERWWNEFKLRWLARHARPKTYEELLQLIEAGIEYFNHQNRSAQRNGLTPDEYWNEAA</sequence>
<evidence type="ECO:0000313" key="2">
    <source>
        <dbReference type="EMBL" id="MYV05246.1"/>
    </source>
</evidence>
<dbReference type="InterPro" id="IPR050900">
    <property type="entry name" value="Transposase_IS3/IS150/IS904"/>
</dbReference>
<dbReference type="EMBL" id="WEZT01000005">
    <property type="protein sequence ID" value="MYV05246.1"/>
    <property type="molecule type" value="Genomic_DNA"/>
</dbReference>
<dbReference type="Proteomes" id="UP000480570">
    <property type="component" value="Unassembled WGS sequence"/>
</dbReference>
<dbReference type="AlphaFoldDB" id="A0A7C9N775"/>
<gene>
    <name evidence="2" type="ORF">GB992_05045</name>
</gene>
<dbReference type="Pfam" id="PF00665">
    <property type="entry name" value="rve"/>
    <property type="match status" value="1"/>
</dbReference>
<dbReference type="GO" id="GO:0003676">
    <property type="term" value="F:nucleic acid binding"/>
    <property type="evidence" value="ECO:0007669"/>
    <property type="project" value="InterPro"/>
</dbReference>
<proteinExistence type="predicted"/>
<dbReference type="InterPro" id="IPR012337">
    <property type="entry name" value="RNaseH-like_sf"/>
</dbReference>
<comment type="caution">
    <text evidence="2">The sequence shown here is derived from an EMBL/GenBank/DDBJ whole genome shotgun (WGS) entry which is preliminary data.</text>
</comment>
<dbReference type="PANTHER" id="PTHR46889:SF5">
    <property type="entry name" value="INTEGRASE PROTEIN"/>
    <property type="match status" value="1"/>
</dbReference>
<protein>
    <submittedName>
        <fullName evidence="2">IS3 family transposase</fullName>
    </submittedName>
</protein>
<name>A0A7C9N775_9LACO</name>
<dbReference type="PROSITE" id="PS50994">
    <property type="entry name" value="INTEGRASE"/>
    <property type="match status" value="1"/>
</dbReference>
<dbReference type="GO" id="GO:0015074">
    <property type="term" value="P:DNA integration"/>
    <property type="evidence" value="ECO:0007669"/>
    <property type="project" value="InterPro"/>
</dbReference>
<evidence type="ECO:0000259" key="1">
    <source>
        <dbReference type="PROSITE" id="PS50994"/>
    </source>
</evidence>
<evidence type="ECO:0000313" key="3">
    <source>
        <dbReference type="Proteomes" id="UP000480570"/>
    </source>
</evidence>
<dbReference type="NCBIfam" id="NF033516">
    <property type="entry name" value="transpos_IS3"/>
    <property type="match status" value="1"/>
</dbReference>